<name>A0A1B6D7R0_9HEMI</name>
<dbReference type="GO" id="GO:0046856">
    <property type="term" value="P:phosphatidylinositol dephosphorylation"/>
    <property type="evidence" value="ECO:0007669"/>
    <property type="project" value="InterPro"/>
</dbReference>
<dbReference type="PANTHER" id="PTHR45738:SF5">
    <property type="entry name" value="POLYPHOSPHOINOSITIDE PHOSPHATASE"/>
    <property type="match status" value="1"/>
</dbReference>
<evidence type="ECO:0000313" key="3">
    <source>
        <dbReference type="EMBL" id="JAS21727.1"/>
    </source>
</evidence>
<dbReference type="InterPro" id="IPR043573">
    <property type="entry name" value="Fig4-like"/>
</dbReference>
<gene>
    <name evidence="2" type="ORF">g.32460</name>
    <name evidence="3" type="ORF">g.32462</name>
</gene>
<protein>
    <submittedName>
        <fullName evidence="3">Uncharacterized protein</fullName>
    </submittedName>
</protein>
<dbReference type="AlphaFoldDB" id="A0A1B6D7R0"/>
<proteinExistence type="predicted"/>
<keyword evidence="1" id="KW-0378">Hydrolase</keyword>
<accession>A0A1B6D7R0</accession>
<evidence type="ECO:0000313" key="2">
    <source>
        <dbReference type="EMBL" id="JAS12543.1"/>
    </source>
</evidence>
<organism evidence="3">
    <name type="scientific">Clastoptera arizonana</name>
    <name type="common">Arizona spittle bug</name>
    <dbReference type="NCBI Taxonomy" id="38151"/>
    <lineage>
        <taxon>Eukaryota</taxon>
        <taxon>Metazoa</taxon>
        <taxon>Ecdysozoa</taxon>
        <taxon>Arthropoda</taxon>
        <taxon>Hexapoda</taxon>
        <taxon>Insecta</taxon>
        <taxon>Pterygota</taxon>
        <taxon>Neoptera</taxon>
        <taxon>Paraneoptera</taxon>
        <taxon>Hemiptera</taxon>
        <taxon>Auchenorrhyncha</taxon>
        <taxon>Cercopoidea</taxon>
        <taxon>Clastopteridae</taxon>
        <taxon>Clastoptera</taxon>
    </lineage>
</organism>
<dbReference type="EMBL" id="GEDC01015571">
    <property type="protein sequence ID" value="JAS21727.1"/>
    <property type="molecule type" value="Transcribed_RNA"/>
</dbReference>
<reference evidence="3" key="1">
    <citation type="submission" date="2015-12" db="EMBL/GenBank/DDBJ databases">
        <title>De novo transcriptome assembly of four potential Pierce s Disease insect vectors from Arizona vineyards.</title>
        <authorList>
            <person name="Tassone E.E."/>
        </authorList>
    </citation>
    <scope>NUCLEOTIDE SEQUENCE</scope>
</reference>
<evidence type="ECO:0000256" key="1">
    <source>
        <dbReference type="ARBA" id="ARBA00022801"/>
    </source>
</evidence>
<dbReference type="PANTHER" id="PTHR45738">
    <property type="entry name" value="POLYPHOSPHOINOSITIDE PHOSPHATASE"/>
    <property type="match status" value="1"/>
</dbReference>
<dbReference type="GO" id="GO:0043813">
    <property type="term" value="F:phosphatidylinositol-3,5-bisphosphate 5-phosphatase activity"/>
    <property type="evidence" value="ECO:0007669"/>
    <property type="project" value="InterPro"/>
</dbReference>
<sequence>MKSLKNNHKIIIHPLISSLQKLALYENKSKFYIVASNNMETKFQVLYIDRMESHDLKVTCDGIEYSRNEIKNKLDMIDVGNRGRSGGSSRVIGAFGIVGR</sequence>
<dbReference type="EMBL" id="GEDC01024755">
    <property type="protein sequence ID" value="JAS12543.1"/>
    <property type="molecule type" value="Transcribed_RNA"/>
</dbReference>